<organism evidence="1 2">
    <name type="scientific">Blattamonas nauphoetae</name>
    <dbReference type="NCBI Taxonomy" id="2049346"/>
    <lineage>
        <taxon>Eukaryota</taxon>
        <taxon>Metamonada</taxon>
        <taxon>Preaxostyla</taxon>
        <taxon>Oxymonadida</taxon>
        <taxon>Blattamonas</taxon>
    </lineage>
</organism>
<evidence type="ECO:0000313" key="1">
    <source>
        <dbReference type="EMBL" id="KAK2959792.1"/>
    </source>
</evidence>
<name>A0ABQ9Y7Q8_9EUKA</name>
<evidence type="ECO:0000313" key="2">
    <source>
        <dbReference type="Proteomes" id="UP001281761"/>
    </source>
</evidence>
<keyword evidence="2" id="KW-1185">Reference proteome</keyword>
<reference evidence="1 2" key="1">
    <citation type="journal article" date="2022" name="bioRxiv">
        <title>Genomics of Preaxostyla Flagellates Illuminates Evolutionary Transitions and the Path Towards Mitochondrial Loss.</title>
        <authorList>
            <person name="Novak L.V.F."/>
            <person name="Treitli S.C."/>
            <person name="Pyrih J."/>
            <person name="Halakuc P."/>
            <person name="Pipaliya S.V."/>
            <person name="Vacek V."/>
            <person name="Brzon O."/>
            <person name="Soukal P."/>
            <person name="Eme L."/>
            <person name="Dacks J.B."/>
            <person name="Karnkowska A."/>
            <person name="Elias M."/>
            <person name="Hampl V."/>
        </authorList>
    </citation>
    <scope>NUCLEOTIDE SEQUENCE [LARGE SCALE GENOMIC DNA]</scope>
    <source>
        <strain evidence="1">NAU3</strain>
        <tissue evidence="1">Gut</tissue>
    </source>
</reference>
<dbReference type="EMBL" id="JARBJD010000027">
    <property type="protein sequence ID" value="KAK2959792.1"/>
    <property type="molecule type" value="Genomic_DNA"/>
</dbReference>
<gene>
    <name evidence="1" type="ORF">BLNAU_5281</name>
</gene>
<sequence length="109" mass="12126">MQKMASFSGILPLFYIEAFSPIPEPRQSSEVHLHDYYRDICFLLTRQSFVSDLLKSIPESLLAPCSLPAPVHPAQLNRIVSAFESYPKYATAIYSAETTSQADAIATLT</sequence>
<dbReference type="Proteomes" id="UP001281761">
    <property type="component" value="Unassembled WGS sequence"/>
</dbReference>
<accession>A0ABQ9Y7Q8</accession>
<proteinExistence type="predicted"/>
<comment type="caution">
    <text evidence="1">The sequence shown here is derived from an EMBL/GenBank/DDBJ whole genome shotgun (WGS) entry which is preliminary data.</text>
</comment>
<protein>
    <submittedName>
        <fullName evidence="1">Uncharacterized protein</fullName>
    </submittedName>
</protein>